<gene>
    <name evidence="2" type="ORF">FHS09_002834</name>
</gene>
<dbReference type="SUPFAM" id="SSF53850">
    <property type="entry name" value="Periplasmic binding protein-like II"/>
    <property type="match status" value="1"/>
</dbReference>
<dbReference type="RefSeq" id="WP_183460872.1">
    <property type="nucleotide sequence ID" value="NZ_JACHWZ010000012.1"/>
</dbReference>
<evidence type="ECO:0000313" key="3">
    <source>
        <dbReference type="Proteomes" id="UP000535937"/>
    </source>
</evidence>
<evidence type="ECO:0000259" key="1">
    <source>
        <dbReference type="Pfam" id="PF12727"/>
    </source>
</evidence>
<dbReference type="PANTHER" id="PTHR38431">
    <property type="entry name" value="BLL2305 PROTEIN"/>
    <property type="match status" value="1"/>
</dbReference>
<reference evidence="2 3" key="1">
    <citation type="submission" date="2020-08" db="EMBL/GenBank/DDBJ databases">
        <title>Genomic Encyclopedia of Type Strains, Phase III (KMG-III): the genomes of soil and plant-associated and newly described type strains.</title>
        <authorList>
            <person name="Whitman W."/>
        </authorList>
    </citation>
    <scope>NUCLEOTIDE SEQUENCE [LARGE SCALE GENOMIC DNA]</scope>
    <source>
        <strain evidence="2 3">CECT 8799</strain>
    </source>
</reference>
<keyword evidence="3" id="KW-1185">Reference proteome</keyword>
<protein>
    <submittedName>
        <fullName evidence="2">Molybdate transport repressor ModE-like protein</fullName>
    </submittedName>
</protein>
<comment type="caution">
    <text evidence="2">The sequence shown here is derived from an EMBL/GenBank/DDBJ whole genome shotgun (WGS) entry which is preliminary data.</text>
</comment>
<dbReference type="InterPro" id="IPR024370">
    <property type="entry name" value="PBP_domain"/>
</dbReference>
<proteinExistence type="predicted"/>
<organism evidence="2 3">
    <name type="scientific">Microbulbifer rhizosphaerae</name>
    <dbReference type="NCBI Taxonomy" id="1562603"/>
    <lineage>
        <taxon>Bacteria</taxon>
        <taxon>Pseudomonadati</taxon>
        <taxon>Pseudomonadota</taxon>
        <taxon>Gammaproteobacteria</taxon>
        <taxon>Cellvibrionales</taxon>
        <taxon>Microbulbiferaceae</taxon>
        <taxon>Microbulbifer</taxon>
    </lineage>
</organism>
<dbReference type="Pfam" id="PF12727">
    <property type="entry name" value="PBP_like"/>
    <property type="match status" value="1"/>
</dbReference>
<dbReference type="Gene3D" id="1.10.10.10">
    <property type="entry name" value="Winged helix-like DNA-binding domain superfamily/Winged helix DNA-binding domain"/>
    <property type="match status" value="1"/>
</dbReference>
<dbReference type="PANTHER" id="PTHR38431:SF1">
    <property type="entry name" value="BLL2305 PROTEIN"/>
    <property type="match status" value="1"/>
</dbReference>
<dbReference type="SUPFAM" id="SSF46785">
    <property type="entry name" value="Winged helix' DNA-binding domain"/>
    <property type="match status" value="1"/>
</dbReference>
<accession>A0A7W4Z9W4</accession>
<evidence type="ECO:0000313" key="2">
    <source>
        <dbReference type="EMBL" id="MBB3061991.1"/>
    </source>
</evidence>
<feature type="domain" description="PBP" evidence="1">
    <location>
        <begin position="140"/>
        <end position="328"/>
    </location>
</feature>
<dbReference type="InterPro" id="IPR036390">
    <property type="entry name" value="WH_DNA-bd_sf"/>
</dbReference>
<dbReference type="InterPro" id="IPR036388">
    <property type="entry name" value="WH-like_DNA-bd_sf"/>
</dbReference>
<name>A0A7W4Z9W4_9GAMM</name>
<dbReference type="EMBL" id="JACHWZ010000012">
    <property type="protein sequence ID" value="MBB3061991.1"/>
    <property type="molecule type" value="Genomic_DNA"/>
</dbReference>
<sequence length="362" mass="40555">MHKKKLSITPSWGFRTETDALFEPVLFNLLKGIRDTGRLTLAAREAGISYRHAWNLINRGSDFFGLPLVRKHKGQGTELTPLGEVLLWSEQRIKARLGPQIDSMASELNIQLQQLLEGAHPVLRLHASHGYAVALLPRYPERLELKLQYCNTREALAALNRGDCDLASFHLPTSPALAEQTLRYYQDDLQAGDLKVIRFVTRKQGLIIPRGNPKGIEGLKDLARPHAKQELLFINRNRDSGTHLLLTMLLREAGLDPADIRTAEQEEYTHTAVAAYVAAGMADLGFGVEAAARQFDLDFIEQASEHYLLICHEDRLHQNTINQLLGLMRAPDFIKAIHDQPGYAPDQCGEIVTLQELLASQP</sequence>
<dbReference type="AlphaFoldDB" id="A0A7W4Z9W4"/>
<dbReference type="Proteomes" id="UP000535937">
    <property type="component" value="Unassembled WGS sequence"/>
</dbReference>